<dbReference type="PANTHER" id="PTHR34427:SF5">
    <property type="entry name" value="DUF4283 DOMAIN-CONTAINING PROTEIN"/>
    <property type="match status" value="1"/>
</dbReference>
<evidence type="ECO:0000313" key="2">
    <source>
        <dbReference type="EMBL" id="GAU40432.1"/>
    </source>
</evidence>
<protein>
    <submittedName>
        <fullName evidence="2">Uncharacterized protein</fullName>
    </submittedName>
</protein>
<gene>
    <name evidence="2" type="ORF">TSUD_397510</name>
</gene>
<dbReference type="Proteomes" id="UP000242715">
    <property type="component" value="Unassembled WGS sequence"/>
</dbReference>
<proteinExistence type="predicted"/>
<dbReference type="PANTHER" id="PTHR34427">
    <property type="entry name" value="DUF4283 DOMAIN PROTEIN"/>
    <property type="match status" value="1"/>
</dbReference>
<keyword evidence="3" id="KW-1185">Reference proteome</keyword>
<sequence>MFTKVYHLYKTNSYLPISLKLAEGASENTDPLVKPLVKENMTDARVYVRKYKPAAEDVHWAQKGVVASVVNGEAISVVYNRIVDTGFQELSIIPLGADKVLVQSTTDADVMATLDGAKDFFKLLFSNWARWNKEVVPSQRGAWVRLYGIPLHAWNENFFKLCAFDCGWYLRADSGSVERDGLDYACILIATSALEIVMTEEKLLVEGELIEVKIVEEWGLALGEDACFFEDEAEPESYHSDNEAAELEEDESIAVSKNLEGMTKQTQRVNQNKHVTHLIEAEKTLSFTSSTRVSHEVPINPSEDLIRASATQEKEYVDMISLSDGPTEANPEKDKDKPRFGKNLRVKPSMVAKLQPSKRTKSCPSGAHRSGVSGPWSLTWMQEHDHGNAGVIFSTLKKEKKMVRPGPVLDRREVLQILKKHNRRRGERRTGSNRSCDVKRPSHTEEVSSSVSVNNDWKYWVVMQGNEKMAAVDVWGIGNAIGVKLHSDNSNRFSALTRTRKGKQAPAEATRGVSDGL</sequence>
<dbReference type="OrthoDB" id="1435997at2759"/>
<reference evidence="3" key="1">
    <citation type="journal article" date="2017" name="Front. Plant Sci.">
        <title>Climate Clever Clovers: New Paradigm to Reduce the Environmental Footprint of Ruminants by Breeding Low Methanogenic Forages Utilizing Haplotype Variation.</title>
        <authorList>
            <person name="Kaur P."/>
            <person name="Appels R."/>
            <person name="Bayer P.E."/>
            <person name="Keeble-Gagnere G."/>
            <person name="Wang J."/>
            <person name="Hirakawa H."/>
            <person name="Shirasawa K."/>
            <person name="Vercoe P."/>
            <person name="Stefanova K."/>
            <person name="Durmic Z."/>
            <person name="Nichols P."/>
            <person name="Revell C."/>
            <person name="Isobe S.N."/>
            <person name="Edwards D."/>
            <person name="Erskine W."/>
        </authorList>
    </citation>
    <scope>NUCLEOTIDE SEQUENCE [LARGE SCALE GENOMIC DNA]</scope>
    <source>
        <strain evidence="3">cv. Daliak</strain>
    </source>
</reference>
<name>A0A2Z6NVV2_TRISU</name>
<feature type="region of interest" description="Disordered" evidence="1">
    <location>
        <begin position="322"/>
        <end position="341"/>
    </location>
</feature>
<dbReference type="AlphaFoldDB" id="A0A2Z6NVV2"/>
<feature type="region of interest" description="Disordered" evidence="1">
    <location>
        <begin position="495"/>
        <end position="517"/>
    </location>
</feature>
<feature type="region of interest" description="Disordered" evidence="1">
    <location>
        <begin position="420"/>
        <end position="449"/>
    </location>
</feature>
<evidence type="ECO:0000313" key="3">
    <source>
        <dbReference type="Proteomes" id="UP000242715"/>
    </source>
</evidence>
<evidence type="ECO:0000256" key="1">
    <source>
        <dbReference type="SAM" id="MobiDB-lite"/>
    </source>
</evidence>
<organism evidence="2 3">
    <name type="scientific">Trifolium subterraneum</name>
    <name type="common">Subterranean clover</name>
    <dbReference type="NCBI Taxonomy" id="3900"/>
    <lineage>
        <taxon>Eukaryota</taxon>
        <taxon>Viridiplantae</taxon>
        <taxon>Streptophyta</taxon>
        <taxon>Embryophyta</taxon>
        <taxon>Tracheophyta</taxon>
        <taxon>Spermatophyta</taxon>
        <taxon>Magnoliopsida</taxon>
        <taxon>eudicotyledons</taxon>
        <taxon>Gunneridae</taxon>
        <taxon>Pentapetalae</taxon>
        <taxon>rosids</taxon>
        <taxon>fabids</taxon>
        <taxon>Fabales</taxon>
        <taxon>Fabaceae</taxon>
        <taxon>Papilionoideae</taxon>
        <taxon>50 kb inversion clade</taxon>
        <taxon>NPAAA clade</taxon>
        <taxon>Hologalegina</taxon>
        <taxon>IRL clade</taxon>
        <taxon>Trifolieae</taxon>
        <taxon>Trifolium</taxon>
    </lineage>
</organism>
<feature type="compositionally biased region" description="Basic and acidic residues" evidence="1">
    <location>
        <begin position="436"/>
        <end position="446"/>
    </location>
</feature>
<accession>A0A2Z6NVV2</accession>
<dbReference type="EMBL" id="DF973805">
    <property type="protein sequence ID" value="GAU40432.1"/>
    <property type="molecule type" value="Genomic_DNA"/>
</dbReference>
<feature type="compositionally biased region" description="Basic and acidic residues" evidence="1">
    <location>
        <begin position="330"/>
        <end position="339"/>
    </location>
</feature>